<reference evidence="7 8" key="1">
    <citation type="submission" date="2015-01" db="EMBL/GenBank/DDBJ databases">
        <title>The Genome Sequence of Exophiala spinifera CBS89968.</title>
        <authorList>
            <consortium name="The Broad Institute Genomics Platform"/>
            <person name="Cuomo C."/>
            <person name="de Hoog S."/>
            <person name="Gorbushina A."/>
            <person name="Stielow B."/>
            <person name="Teixiera M."/>
            <person name="Abouelleil A."/>
            <person name="Chapman S.B."/>
            <person name="Priest M."/>
            <person name="Young S.K."/>
            <person name="Wortman J."/>
            <person name="Nusbaum C."/>
            <person name="Birren B."/>
        </authorList>
    </citation>
    <scope>NUCLEOTIDE SEQUENCE [LARGE SCALE GENOMIC DNA]</scope>
    <source>
        <strain evidence="7 8">CBS 89968</strain>
    </source>
</reference>
<dbReference type="GeneID" id="27338124"/>
<gene>
    <name evidence="7" type="ORF">PV08_11041</name>
</gene>
<dbReference type="PANTHER" id="PTHR18968">
    <property type="entry name" value="THIAMINE PYROPHOSPHATE ENZYMES"/>
    <property type="match status" value="1"/>
</dbReference>
<dbReference type="STRING" id="91928.A0A0D1Y588"/>
<dbReference type="InterPro" id="IPR012000">
    <property type="entry name" value="Thiamin_PyroP_enz_cen_dom"/>
</dbReference>
<sequence>MASYTASTALLEALEAAGVTHIFVNLGSDHPAILEAISKRQQESQNGLRFITAPTETVGLSAAQGFFQASSKMQAILVHVDAGTLCLGGAIHNVSRARIPVLMIAGTSPVTEENELPGSRNEFIHYIQDTIDQRAIVRGYTVLDHEIRTGKNIKQLVLRAAQFSQSEPQGPSYLTASREVLESKIDPYELNPRKWKPLAPRGLTPSSTEEIATSLVKAKSPVVVTSYLGRDSEAVTELVRLCEATGTAVLEAIPSYMNFPHDHSLYVGNHWSEGLKDSALDTADVVLVIDCDVPWIKGVFKPSSTAAIYHIDADPLKVNMSLFHLDTELSCQANSKAALEQLNSFLSQDGVLEPHADCIRARKETIQAKHDKYISGIFSLQGLPTNDEIITPHYALSRVKAHIDKDTLVLSEGISNYRPICDVLMRSVPGTYYTSGATSLGWHGGAAVGAKLAQPSKTIIAITGDGSFMFSIPSSVHWMARKYDAPFLTVILNNCGWKSPMLSAMACHKEGYTSKSSSDDLHVTFDPPCDHANVAVAAGAGYGVTVKKASEIDAALERGLETVRKGRAAVIDIWLPKLQVGDRVG</sequence>
<dbReference type="NCBIfam" id="NF006203">
    <property type="entry name" value="PRK08327.1"/>
    <property type="match status" value="1"/>
</dbReference>
<dbReference type="Gene3D" id="3.40.50.970">
    <property type="match status" value="2"/>
</dbReference>
<dbReference type="HOGENOM" id="CLU_013748_4_0_1"/>
<dbReference type="OrthoDB" id="2867507at2759"/>
<evidence type="ECO:0000259" key="5">
    <source>
        <dbReference type="Pfam" id="PF02775"/>
    </source>
</evidence>
<dbReference type="Gene3D" id="3.40.50.1220">
    <property type="entry name" value="TPP-binding domain"/>
    <property type="match status" value="1"/>
</dbReference>
<keyword evidence="2 3" id="KW-0786">Thiamine pyrophosphate</keyword>
<dbReference type="Pfam" id="PF02776">
    <property type="entry name" value="TPP_enzyme_N"/>
    <property type="match status" value="1"/>
</dbReference>
<dbReference type="CDD" id="cd07035">
    <property type="entry name" value="TPP_PYR_POX_like"/>
    <property type="match status" value="1"/>
</dbReference>
<dbReference type="GO" id="GO:0003984">
    <property type="term" value="F:acetolactate synthase activity"/>
    <property type="evidence" value="ECO:0007669"/>
    <property type="project" value="TreeGrafter"/>
</dbReference>
<evidence type="ECO:0000259" key="6">
    <source>
        <dbReference type="Pfam" id="PF02776"/>
    </source>
</evidence>
<dbReference type="GO" id="GO:0030976">
    <property type="term" value="F:thiamine pyrophosphate binding"/>
    <property type="evidence" value="ECO:0007669"/>
    <property type="project" value="InterPro"/>
</dbReference>
<dbReference type="InterPro" id="IPR011766">
    <property type="entry name" value="TPP_enzyme_TPP-bd"/>
</dbReference>
<dbReference type="GO" id="GO:0005948">
    <property type="term" value="C:acetolactate synthase complex"/>
    <property type="evidence" value="ECO:0007669"/>
    <property type="project" value="TreeGrafter"/>
</dbReference>
<evidence type="ECO:0000256" key="3">
    <source>
        <dbReference type="RuleBase" id="RU362132"/>
    </source>
</evidence>
<dbReference type="VEuPathDB" id="FungiDB:PV08_11041"/>
<evidence type="ECO:0000256" key="1">
    <source>
        <dbReference type="ARBA" id="ARBA00007812"/>
    </source>
</evidence>
<proteinExistence type="inferred from homology"/>
<keyword evidence="8" id="KW-1185">Reference proteome</keyword>
<organism evidence="7 8">
    <name type="scientific">Exophiala spinifera</name>
    <dbReference type="NCBI Taxonomy" id="91928"/>
    <lineage>
        <taxon>Eukaryota</taxon>
        <taxon>Fungi</taxon>
        <taxon>Dikarya</taxon>
        <taxon>Ascomycota</taxon>
        <taxon>Pezizomycotina</taxon>
        <taxon>Eurotiomycetes</taxon>
        <taxon>Chaetothyriomycetidae</taxon>
        <taxon>Chaetothyriales</taxon>
        <taxon>Herpotrichiellaceae</taxon>
        <taxon>Exophiala</taxon>
    </lineage>
</organism>
<evidence type="ECO:0000259" key="4">
    <source>
        <dbReference type="Pfam" id="PF00205"/>
    </source>
</evidence>
<feature type="domain" description="Thiamine pyrophosphate enzyme N-terminal TPP-binding" evidence="6">
    <location>
        <begin position="5"/>
        <end position="135"/>
    </location>
</feature>
<evidence type="ECO:0000313" key="7">
    <source>
        <dbReference type="EMBL" id="KIW10081.1"/>
    </source>
</evidence>
<dbReference type="EMBL" id="KN847500">
    <property type="protein sequence ID" value="KIW10081.1"/>
    <property type="molecule type" value="Genomic_DNA"/>
</dbReference>
<dbReference type="PANTHER" id="PTHR18968:SF164">
    <property type="entry name" value="PYRUVATE DECARBOXYLASE"/>
    <property type="match status" value="1"/>
</dbReference>
<dbReference type="GO" id="GO:0000287">
    <property type="term" value="F:magnesium ion binding"/>
    <property type="evidence" value="ECO:0007669"/>
    <property type="project" value="InterPro"/>
</dbReference>
<dbReference type="CDD" id="cd02002">
    <property type="entry name" value="TPP_BFDC"/>
    <property type="match status" value="1"/>
</dbReference>
<dbReference type="GO" id="GO:0009099">
    <property type="term" value="P:L-valine biosynthetic process"/>
    <property type="evidence" value="ECO:0007669"/>
    <property type="project" value="TreeGrafter"/>
</dbReference>
<dbReference type="InterPro" id="IPR029061">
    <property type="entry name" value="THDP-binding"/>
</dbReference>
<dbReference type="GO" id="GO:0005739">
    <property type="term" value="C:mitochondrion"/>
    <property type="evidence" value="ECO:0007669"/>
    <property type="project" value="TreeGrafter"/>
</dbReference>
<dbReference type="Pfam" id="PF02775">
    <property type="entry name" value="TPP_enzyme_C"/>
    <property type="match status" value="1"/>
</dbReference>
<dbReference type="GO" id="GO:0009097">
    <property type="term" value="P:isoleucine biosynthetic process"/>
    <property type="evidence" value="ECO:0007669"/>
    <property type="project" value="TreeGrafter"/>
</dbReference>
<dbReference type="Proteomes" id="UP000053328">
    <property type="component" value="Unassembled WGS sequence"/>
</dbReference>
<dbReference type="GO" id="GO:0050660">
    <property type="term" value="F:flavin adenine dinucleotide binding"/>
    <property type="evidence" value="ECO:0007669"/>
    <property type="project" value="TreeGrafter"/>
</dbReference>
<dbReference type="SUPFAM" id="SSF52518">
    <property type="entry name" value="Thiamin diphosphate-binding fold (THDP-binding)"/>
    <property type="match status" value="2"/>
</dbReference>
<evidence type="ECO:0000256" key="2">
    <source>
        <dbReference type="ARBA" id="ARBA00023052"/>
    </source>
</evidence>
<dbReference type="RefSeq" id="XP_016230297.1">
    <property type="nucleotide sequence ID" value="XM_016385353.1"/>
</dbReference>
<feature type="domain" description="Thiamine pyrophosphate enzyme TPP-binding" evidence="5">
    <location>
        <begin position="428"/>
        <end position="573"/>
    </location>
</feature>
<dbReference type="InterPro" id="IPR012001">
    <property type="entry name" value="Thiamin_PyroP_enz_TPP-bd_dom"/>
</dbReference>
<dbReference type="Pfam" id="PF00205">
    <property type="entry name" value="TPP_enzyme_M"/>
    <property type="match status" value="1"/>
</dbReference>
<evidence type="ECO:0000313" key="8">
    <source>
        <dbReference type="Proteomes" id="UP000053328"/>
    </source>
</evidence>
<dbReference type="InterPro" id="IPR029035">
    <property type="entry name" value="DHS-like_NAD/FAD-binding_dom"/>
</dbReference>
<dbReference type="InterPro" id="IPR000399">
    <property type="entry name" value="TPP-bd_CS"/>
</dbReference>
<name>A0A0D1Y588_9EURO</name>
<dbReference type="InterPro" id="IPR045229">
    <property type="entry name" value="TPP_enz"/>
</dbReference>
<dbReference type="SUPFAM" id="SSF52467">
    <property type="entry name" value="DHS-like NAD/FAD-binding domain"/>
    <property type="match status" value="1"/>
</dbReference>
<feature type="domain" description="Thiamine pyrophosphate enzyme central" evidence="4">
    <location>
        <begin position="209"/>
        <end position="342"/>
    </location>
</feature>
<comment type="similarity">
    <text evidence="1 3">Belongs to the TPP enzyme family.</text>
</comment>
<protein>
    <submittedName>
        <fullName evidence="7">Uncharacterized protein</fullName>
    </submittedName>
</protein>
<dbReference type="AlphaFoldDB" id="A0A0D1Y588"/>
<accession>A0A0D1Y588</accession>
<dbReference type="PROSITE" id="PS00187">
    <property type="entry name" value="TPP_ENZYMES"/>
    <property type="match status" value="1"/>
</dbReference>